<dbReference type="SUPFAM" id="SSF56935">
    <property type="entry name" value="Porins"/>
    <property type="match status" value="1"/>
</dbReference>
<comment type="caution">
    <text evidence="1">The sequence shown here is derived from an EMBL/GenBank/DDBJ whole genome shotgun (WGS) entry which is preliminary data.</text>
</comment>
<proteinExistence type="predicted"/>
<dbReference type="AlphaFoldDB" id="A0A7C3YT94"/>
<evidence type="ECO:0000313" key="1">
    <source>
        <dbReference type="EMBL" id="HGE99574.1"/>
    </source>
</evidence>
<name>A0A7C3YT94_UNCW3</name>
<dbReference type="NCBIfam" id="NF033709">
    <property type="entry name" value="PorV_fam"/>
    <property type="match status" value="1"/>
</dbReference>
<dbReference type="EMBL" id="DTMQ01000039">
    <property type="protein sequence ID" value="HGE99574.1"/>
    <property type="molecule type" value="Genomic_DNA"/>
</dbReference>
<accession>A0A7C3YT94</accession>
<organism evidence="1">
    <name type="scientific">candidate division WOR-3 bacterium</name>
    <dbReference type="NCBI Taxonomy" id="2052148"/>
    <lineage>
        <taxon>Bacteria</taxon>
        <taxon>Bacteria division WOR-3</taxon>
    </lineage>
</organism>
<sequence length="404" mass="44836">MTTSQMTLVARLSGIFSIPTTRRLPPEFISSMWSRILANISESLPWFIKEGKMRKQIPVAIIIALIFSSLFGEEKEPFDKRGTTAASFLKIGIGRPTGMGEAFVALSDDPSAIFYNPGGLTQLQKREVMFNYIDWLGDITHNYLSFTTPLTGIGVLGISLCAVDIGNLEYYAVDSLGTPVPEDDSLLMTFPCSDFSAGISFARMITDKLSFGTTVKGIYEKIWDMIASSLAIDLGLHYNTGFRSLRLGVSMSNFGQEMSFSGRQLDRIEKDPVTGKEVPVRYKSTPFALPAIFRFGIAYNLIDKEAEKLVSCLDLVHYNDINETFNVGLEYSLKNFLYLRGGYIFNTSETYRSKDKGVGPLTGLSGGLGLGFKTGENLTWQVNYNYRHNQILSGSHRITLSIGF</sequence>
<dbReference type="Gene3D" id="2.40.160.60">
    <property type="entry name" value="Outer membrane protein transport protein (OMPP1/FadL/TodX)"/>
    <property type="match status" value="1"/>
</dbReference>
<reference evidence="1" key="1">
    <citation type="journal article" date="2020" name="mSystems">
        <title>Genome- and Community-Level Interaction Insights into Carbon Utilization and Element Cycling Functions of Hydrothermarchaeota in Hydrothermal Sediment.</title>
        <authorList>
            <person name="Zhou Z."/>
            <person name="Liu Y."/>
            <person name="Xu W."/>
            <person name="Pan J."/>
            <person name="Luo Z.H."/>
            <person name="Li M."/>
        </authorList>
    </citation>
    <scope>NUCLEOTIDE SEQUENCE [LARGE SCALE GENOMIC DNA]</scope>
    <source>
        <strain evidence="1">SpSt-906</strain>
    </source>
</reference>
<gene>
    <name evidence="1" type="ORF">ENX07_05850</name>
</gene>
<protein>
    <submittedName>
        <fullName evidence="1">PorV/PorQ family protein</fullName>
    </submittedName>
</protein>